<accession>A0A7N9CR46</accession>
<feature type="region of interest" description="Disordered" evidence="1">
    <location>
        <begin position="126"/>
        <end position="169"/>
    </location>
</feature>
<dbReference type="GO" id="GO:0016255">
    <property type="term" value="P:attachment of GPI anchor to protein"/>
    <property type="evidence" value="ECO:0007669"/>
    <property type="project" value="TreeGrafter"/>
</dbReference>
<dbReference type="GeneTree" id="ENSGT00390000013685"/>
<sequence length="367" mass="39252">MSLARPLQGLQTLPLMALWQASRRPHHSYGLFLCYRVEALTLCGISSFHQYQYDLLAVGKALEGMFCKLNHLLQHLHQPFFLYLLPTLSRFVSIGLYLPATDFLLLVLGFKALKLWMQLPEAGAGLEEPRGGVPGPSVPPPPAEGGKPSGPRQGLDGAEAGSPDLPSTAAGLHHPHQFLTGLLAGCHYGACCCARRASWAPDPLHCPAGADEPGGHAPWQPIPVAGGAGGTTVTGRRLAALPCSTGPACAGAPHLRRPALPTAVPGPLPLLAAFLACTLLEVRSACPRHQAGTETPQGPHSASFRGNKQVRVSAALKKNALENTLLTKRFKYWYNSDLNVLFSTESNIAQEQSFLRQNGWVKMGLNV</sequence>
<evidence type="ECO:0000256" key="1">
    <source>
        <dbReference type="SAM" id="MobiDB-lite"/>
    </source>
</evidence>
<reference evidence="2 3" key="1">
    <citation type="submission" date="2013-03" db="EMBL/GenBank/DDBJ databases">
        <authorList>
            <person name="Warren W."/>
            <person name="Wilson R.K."/>
        </authorList>
    </citation>
    <scope>NUCLEOTIDE SEQUENCE</scope>
</reference>
<reference evidence="2" key="3">
    <citation type="submission" date="2025-09" db="UniProtKB">
        <authorList>
            <consortium name="Ensembl"/>
        </authorList>
    </citation>
    <scope>IDENTIFICATION</scope>
</reference>
<dbReference type="AlphaFoldDB" id="A0A7N9CR46"/>
<dbReference type="InterPro" id="IPR007246">
    <property type="entry name" value="Gaa1"/>
</dbReference>
<evidence type="ECO:0000313" key="2">
    <source>
        <dbReference type="Ensembl" id="ENSMFAP00000054326.1"/>
    </source>
</evidence>
<dbReference type="PANTHER" id="PTHR13304:SF0">
    <property type="entry name" value="GLYCOSYLPHOSPHATIDYLINOSITOL ANCHOR ATTACHMENT 1 PROTEIN"/>
    <property type="match status" value="1"/>
</dbReference>
<keyword evidence="3" id="KW-1185">Reference proteome</keyword>
<name>A0A7N9CR46_MACFA</name>
<evidence type="ECO:0000313" key="3">
    <source>
        <dbReference type="Proteomes" id="UP000233100"/>
    </source>
</evidence>
<dbReference type="Pfam" id="PF04114">
    <property type="entry name" value="Gaa1"/>
    <property type="match status" value="1"/>
</dbReference>
<dbReference type="Proteomes" id="UP000233100">
    <property type="component" value="Chromosome 13"/>
</dbReference>
<dbReference type="Ensembl" id="ENSMFAT00000078752.1">
    <property type="protein sequence ID" value="ENSMFAP00000054326.1"/>
    <property type="gene ID" value="ENSMFAG00000063655.1"/>
</dbReference>
<proteinExistence type="predicted"/>
<dbReference type="GO" id="GO:0042765">
    <property type="term" value="C:GPI-anchor transamidase complex"/>
    <property type="evidence" value="ECO:0007669"/>
    <property type="project" value="InterPro"/>
</dbReference>
<dbReference type="PANTHER" id="PTHR13304">
    <property type="entry name" value="GLYCOSYLPHOSPHATIDYLINOSITOL ANCHOR ATTACHMENT 1 PROTEIN"/>
    <property type="match status" value="1"/>
</dbReference>
<protein>
    <submittedName>
        <fullName evidence="2">Uncharacterized protein</fullName>
    </submittedName>
</protein>
<reference evidence="2" key="2">
    <citation type="submission" date="2025-08" db="UniProtKB">
        <authorList>
            <consortium name="Ensembl"/>
        </authorList>
    </citation>
    <scope>IDENTIFICATION</scope>
</reference>
<organism evidence="2 3">
    <name type="scientific">Macaca fascicularis</name>
    <name type="common">Crab-eating macaque</name>
    <name type="synonym">Cynomolgus monkey</name>
    <dbReference type="NCBI Taxonomy" id="9541"/>
    <lineage>
        <taxon>Eukaryota</taxon>
        <taxon>Metazoa</taxon>
        <taxon>Chordata</taxon>
        <taxon>Craniata</taxon>
        <taxon>Vertebrata</taxon>
        <taxon>Euteleostomi</taxon>
        <taxon>Mammalia</taxon>
        <taxon>Eutheria</taxon>
        <taxon>Euarchontoglires</taxon>
        <taxon>Primates</taxon>
        <taxon>Haplorrhini</taxon>
        <taxon>Catarrhini</taxon>
        <taxon>Cercopithecidae</taxon>
        <taxon>Cercopithecinae</taxon>
        <taxon>Macaca</taxon>
    </lineage>
</organism>